<comment type="similarity">
    <text evidence="3 10 13">Belongs to the IPP transferase family.</text>
</comment>
<organism evidence="14 15">
    <name type="scientific">Candidatus Magnetaquiglobus chichijimensis</name>
    <dbReference type="NCBI Taxonomy" id="3141448"/>
    <lineage>
        <taxon>Bacteria</taxon>
        <taxon>Pseudomonadati</taxon>
        <taxon>Pseudomonadota</taxon>
        <taxon>Magnetococcia</taxon>
        <taxon>Magnetococcales</taxon>
        <taxon>Candidatus Magnetaquicoccaceae</taxon>
        <taxon>Candidatus Magnetaquiglobus</taxon>
    </lineage>
</organism>
<evidence type="ECO:0000256" key="12">
    <source>
        <dbReference type="RuleBase" id="RU003784"/>
    </source>
</evidence>
<reference evidence="14 15" key="1">
    <citation type="submission" date="2024-09" db="EMBL/GenBank/DDBJ databases">
        <title>Draft genome sequence of Candidatus Magnetaquicoccaceae bacterium FCR-1.</title>
        <authorList>
            <person name="Shimoshige H."/>
            <person name="Shimamura S."/>
            <person name="Taoka A."/>
            <person name="Kobayashi H."/>
            <person name="Maekawa T."/>
        </authorList>
    </citation>
    <scope>NUCLEOTIDE SEQUENCE [LARGE SCALE GENOMIC DNA]</scope>
    <source>
        <strain evidence="14 15">FCR-1</strain>
    </source>
</reference>
<evidence type="ECO:0000256" key="8">
    <source>
        <dbReference type="ARBA" id="ARBA00022842"/>
    </source>
</evidence>
<comment type="caution">
    <text evidence="14">The sequence shown here is derived from an EMBL/GenBank/DDBJ whole genome shotgun (WGS) entry which is preliminary data.</text>
</comment>
<comment type="subunit">
    <text evidence="10">Monomer.</text>
</comment>
<sequence length="304" mass="34425">MKILVILGPTASGKTRLAVRLAQRFDGEILSADSRQVYRGLDIGTGKDLDEYGAIPYHLIDVADPGDGFNLFRFQQLCLARIPEIRARGRLPILAGGTGLYLESILRGYRLTPARVDPRQRAEWHALPDDELIARLLALKPEQHNTTDLETRDRTIRAIEIALASRNDTAPVVTTPEADFLVLGLRWERSVLRERIAERLHRRLQEGMIEEVEGLLAAGVPEETLDGMGLEYRFVTRFVRGTLTREACETHLVQAIRQFAKRQETWFRRMERQGVRIHWLDATADPEGEAEERVGSFLASGVRP</sequence>
<comment type="function">
    <text evidence="2 10 12">Catalyzes the transfer of a dimethylallyl group onto the adenine at position 37 in tRNAs that read codons beginning with uridine, leading to the formation of N6-(dimethylallyl)adenosine (i(6)A).</text>
</comment>
<comment type="caution">
    <text evidence="10">Lacks conserved residue(s) required for the propagation of feature annotation.</text>
</comment>
<dbReference type="InterPro" id="IPR027417">
    <property type="entry name" value="P-loop_NTPase"/>
</dbReference>
<feature type="site" description="Interaction with substrate tRNA" evidence="10">
    <location>
        <position position="119"/>
    </location>
</feature>
<comment type="cofactor">
    <cofactor evidence="1 10">
        <name>Mg(2+)</name>
        <dbReference type="ChEBI" id="CHEBI:18420"/>
    </cofactor>
</comment>
<dbReference type="EC" id="2.5.1.75" evidence="10"/>
<evidence type="ECO:0000313" key="15">
    <source>
        <dbReference type="Proteomes" id="UP001628193"/>
    </source>
</evidence>
<keyword evidence="7 10" id="KW-0067">ATP-binding</keyword>
<keyword evidence="4 10" id="KW-0808">Transferase</keyword>
<dbReference type="PANTHER" id="PTHR11088">
    <property type="entry name" value="TRNA DIMETHYLALLYLTRANSFERASE"/>
    <property type="match status" value="1"/>
</dbReference>
<feature type="binding site" evidence="10">
    <location>
        <begin position="10"/>
        <end position="15"/>
    </location>
    <ligand>
        <name>substrate</name>
    </ligand>
</feature>
<accession>A0ABQ0C625</accession>
<keyword evidence="6 10" id="KW-0547">Nucleotide-binding</keyword>
<dbReference type="RefSeq" id="WP_420904042.1">
    <property type="nucleotide sequence ID" value="NZ_BAAFGK010000002.1"/>
</dbReference>
<dbReference type="InterPro" id="IPR039657">
    <property type="entry name" value="Dimethylallyltransferase"/>
</dbReference>
<dbReference type="InterPro" id="IPR018022">
    <property type="entry name" value="IPT"/>
</dbReference>
<evidence type="ECO:0000256" key="6">
    <source>
        <dbReference type="ARBA" id="ARBA00022741"/>
    </source>
</evidence>
<evidence type="ECO:0000256" key="4">
    <source>
        <dbReference type="ARBA" id="ARBA00022679"/>
    </source>
</evidence>
<evidence type="ECO:0000256" key="2">
    <source>
        <dbReference type="ARBA" id="ARBA00003213"/>
    </source>
</evidence>
<evidence type="ECO:0000256" key="9">
    <source>
        <dbReference type="ARBA" id="ARBA00049563"/>
    </source>
</evidence>
<feature type="binding site" evidence="10">
    <location>
        <begin position="8"/>
        <end position="15"/>
    </location>
    <ligand>
        <name>ATP</name>
        <dbReference type="ChEBI" id="CHEBI:30616"/>
    </ligand>
</feature>
<feature type="region of interest" description="Interaction with substrate tRNA" evidence="10">
    <location>
        <begin position="33"/>
        <end position="36"/>
    </location>
</feature>
<dbReference type="SUPFAM" id="SSF52540">
    <property type="entry name" value="P-loop containing nucleoside triphosphate hydrolases"/>
    <property type="match status" value="2"/>
</dbReference>
<keyword evidence="5 10" id="KW-0819">tRNA processing</keyword>
<evidence type="ECO:0000256" key="11">
    <source>
        <dbReference type="RuleBase" id="RU003783"/>
    </source>
</evidence>
<name>A0ABQ0C625_9PROT</name>
<dbReference type="HAMAP" id="MF_00185">
    <property type="entry name" value="IPP_trans"/>
    <property type="match status" value="1"/>
</dbReference>
<evidence type="ECO:0000256" key="1">
    <source>
        <dbReference type="ARBA" id="ARBA00001946"/>
    </source>
</evidence>
<evidence type="ECO:0000256" key="13">
    <source>
        <dbReference type="RuleBase" id="RU003785"/>
    </source>
</evidence>
<evidence type="ECO:0000256" key="3">
    <source>
        <dbReference type="ARBA" id="ARBA00005842"/>
    </source>
</evidence>
<evidence type="ECO:0000256" key="5">
    <source>
        <dbReference type="ARBA" id="ARBA00022694"/>
    </source>
</evidence>
<keyword evidence="15" id="KW-1185">Reference proteome</keyword>
<proteinExistence type="inferred from homology"/>
<dbReference type="GO" id="GO:0052381">
    <property type="term" value="F:tRNA dimethylallyltransferase activity"/>
    <property type="evidence" value="ECO:0007669"/>
    <property type="project" value="UniProtKB-EC"/>
</dbReference>
<comment type="catalytic activity">
    <reaction evidence="9 10 11">
        <text>adenosine(37) in tRNA + dimethylallyl diphosphate = N(6)-dimethylallyladenosine(37) in tRNA + diphosphate</text>
        <dbReference type="Rhea" id="RHEA:26482"/>
        <dbReference type="Rhea" id="RHEA-COMP:10162"/>
        <dbReference type="Rhea" id="RHEA-COMP:10375"/>
        <dbReference type="ChEBI" id="CHEBI:33019"/>
        <dbReference type="ChEBI" id="CHEBI:57623"/>
        <dbReference type="ChEBI" id="CHEBI:74411"/>
        <dbReference type="ChEBI" id="CHEBI:74415"/>
        <dbReference type="EC" id="2.5.1.75"/>
    </reaction>
</comment>
<dbReference type="Gene3D" id="3.40.50.300">
    <property type="entry name" value="P-loop containing nucleotide triphosphate hydrolases"/>
    <property type="match status" value="1"/>
</dbReference>
<dbReference type="Proteomes" id="UP001628193">
    <property type="component" value="Unassembled WGS sequence"/>
</dbReference>
<evidence type="ECO:0000256" key="7">
    <source>
        <dbReference type="ARBA" id="ARBA00022840"/>
    </source>
</evidence>
<dbReference type="EMBL" id="BAAFGK010000002">
    <property type="protein sequence ID" value="GAB0056331.1"/>
    <property type="molecule type" value="Genomic_DNA"/>
</dbReference>
<keyword evidence="8 10" id="KW-0460">Magnesium</keyword>
<feature type="site" description="Interaction with substrate tRNA" evidence="10">
    <location>
        <position position="98"/>
    </location>
</feature>
<evidence type="ECO:0000313" key="14">
    <source>
        <dbReference type="EMBL" id="GAB0056331.1"/>
    </source>
</evidence>
<evidence type="ECO:0000256" key="10">
    <source>
        <dbReference type="HAMAP-Rule" id="MF_00185"/>
    </source>
</evidence>
<gene>
    <name evidence="14" type="primary">miaA_2</name>
    <name evidence="10" type="synonym">miaA</name>
    <name evidence="14" type="ORF">SIID45300_00637</name>
</gene>
<dbReference type="PANTHER" id="PTHR11088:SF60">
    <property type="entry name" value="TRNA DIMETHYLALLYLTRANSFERASE"/>
    <property type="match status" value="1"/>
</dbReference>
<protein>
    <recommendedName>
        <fullName evidence="10">tRNA dimethylallyltransferase</fullName>
        <ecNumber evidence="10">2.5.1.75</ecNumber>
    </recommendedName>
    <alternativeName>
        <fullName evidence="10">Dimethylallyl diphosphate:tRNA dimethylallyltransferase</fullName>
        <shortName evidence="10">DMAPP:tRNA dimethylallyltransferase</shortName>
        <shortName evidence="10">DMATase</shortName>
    </alternativeName>
    <alternativeName>
        <fullName evidence="10">Isopentenyl-diphosphate:tRNA isopentenyltransferase</fullName>
        <shortName evidence="10">IPP transferase</shortName>
        <shortName evidence="10">IPPT</shortName>
        <shortName evidence="10">IPTase</shortName>
    </alternativeName>
</protein>
<dbReference type="NCBIfam" id="TIGR00174">
    <property type="entry name" value="miaA"/>
    <property type="match status" value="1"/>
</dbReference>
<dbReference type="Pfam" id="PF01715">
    <property type="entry name" value="IPPT"/>
    <property type="match status" value="1"/>
</dbReference>